<dbReference type="GO" id="GO:0003924">
    <property type="term" value="F:GTPase activity"/>
    <property type="evidence" value="ECO:0007669"/>
    <property type="project" value="InterPro"/>
</dbReference>
<sequence length="407" mass="44774">MESLVHSFATSSANGAETYRASMPESLPPEVEEGNVEYKLKLVNPSPSRLEHLVTQMKWRLKEGDGEAIYEIGVEDNGMFVGLTREELDFSLNTLNVMASKLGAHTTLLRRHAVTEVENGPSRLVAEVLVRRVPDDQQFIDIRLAVLGNVDAGKSTLLGVLTHDELDNGRGRARLNLFRHLHEIQTGRTSSISHEILGFNSQGEVVNYCESRTAEDICEQSAKLITFIDLAGHRKYLKTTIFGLTGHSPDFAMLVIAGNAGIVGTTKEHLGLAMALKVPTFVIVNKTDVCSPFVIDRTLRSLERLLKSPGCNKVPVIVRTEDDVIVAATNFITNQVTPVFTASCVTGENLDLVKRFLNLVPPARSPLDQEKLAQEFAEYQIDEIFNVPGTGPVVGGTLERLEALKIY</sequence>
<dbReference type="GO" id="GO:0003746">
    <property type="term" value="F:translation elongation factor activity"/>
    <property type="evidence" value="ECO:0007669"/>
    <property type="project" value="TreeGrafter"/>
</dbReference>
<dbReference type="Gene3D" id="3.40.50.300">
    <property type="entry name" value="P-loop containing nucleotide triphosphate hydrolases"/>
    <property type="match status" value="1"/>
</dbReference>
<protein>
    <submittedName>
        <fullName evidence="2">GTP-binding protein 2</fullName>
    </submittedName>
</protein>
<dbReference type="InterPro" id="IPR027417">
    <property type="entry name" value="P-loop_NTPase"/>
</dbReference>
<dbReference type="InterPro" id="IPR050055">
    <property type="entry name" value="EF-Tu_GTPase"/>
</dbReference>
<reference evidence="2" key="2">
    <citation type="journal article" date="2023" name="Science">
        <title>Genomic signatures of disease resistance in endangered staghorn corals.</title>
        <authorList>
            <person name="Vollmer S.V."/>
            <person name="Selwyn J.D."/>
            <person name="Despard B.A."/>
            <person name="Roesel C.L."/>
        </authorList>
    </citation>
    <scope>NUCLEOTIDE SEQUENCE</scope>
    <source>
        <strain evidence="2">K2</strain>
    </source>
</reference>
<reference evidence="2" key="1">
    <citation type="journal article" date="2023" name="G3 (Bethesda)">
        <title>Whole genome assembly and annotation of the endangered Caribbean coral Acropora cervicornis.</title>
        <authorList>
            <person name="Selwyn J.D."/>
            <person name="Vollmer S.V."/>
        </authorList>
    </citation>
    <scope>NUCLEOTIDE SEQUENCE</scope>
    <source>
        <strain evidence="2">K2</strain>
    </source>
</reference>
<dbReference type="SUPFAM" id="SSF52540">
    <property type="entry name" value="P-loop containing nucleoside triphosphate hydrolases"/>
    <property type="match status" value="1"/>
</dbReference>
<gene>
    <name evidence="2" type="ORF">P5673_016246</name>
</gene>
<dbReference type="InterPro" id="IPR035531">
    <property type="entry name" value="GTPBP1-like"/>
</dbReference>
<dbReference type="PANTHER" id="PTHR43721:SF3">
    <property type="entry name" value="GTP-BINDING PROTEIN 2"/>
    <property type="match status" value="1"/>
</dbReference>
<feature type="domain" description="Tr-type G" evidence="1">
    <location>
        <begin position="139"/>
        <end position="367"/>
    </location>
</feature>
<dbReference type="PANTHER" id="PTHR43721">
    <property type="entry name" value="ELONGATION FACTOR TU-RELATED"/>
    <property type="match status" value="1"/>
</dbReference>
<dbReference type="Pfam" id="PF00009">
    <property type="entry name" value="GTP_EFTU"/>
    <property type="match status" value="1"/>
</dbReference>
<dbReference type="CDD" id="cd04165">
    <property type="entry name" value="GTPBP1_like"/>
    <property type="match status" value="1"/>
</dbReference>
<dbReference type="Proteomes" id="UP001249851">
    <property type="component" value="Unassembled WGS sequence"/>
</dbReference>
<name>A0AAD9V4S4_ACRCE</name>
<organism evidence="2 3">
    <name type="scientific">Acropora cervicornis</name>
    <name type="common">Staghorn coral</name>
    <dbReference type="NCBI Taxonomy" id="6130"/>
    <lineage>
        <taxon>Eukaryota</taxon>
        <taxon>Metazoa</taxon>
        <taxon>Cnidaria</taxon>
        <taxon>Anthozoa</taxon>
        <taxon>Hexacorallia</taxon>
        <taxon>Scleractinia</taxon>
        <taxon>Astrocoeniina</taxon>
        <taxon>Acroporidae</taxon>
        <taxon>Acropora</taxon>
    </lineage>
</organism>
<dbReference type="GO" id="GO:0005525">
    <property type="term" value="F:GTP binding"/>
    <property type="evidence" value="ECO:0007669"/>
    <property type="project" value="InterPro"/>
</dbReference>
<evidence type="ECO:0000313" key="3">
    <source>
        <dbReference type="Proteomes" id="UP001249851"/>
    </source>
</evidence>
<accession>A0AAD9V4S4</accession>
<dbReference type="InterPro" id="IPR000795">
    <property type="entry name" value="T_Tr_GTP-bd_dom"/>
</dbReference>
<evidence type="ECO:0000259" key="1">
    <source>
        <dbReference type="PROSITE" id="PS51722"/>
    </source>
</evidence>
<dbReference type="AlphaFoldDB" id="A0AAD9V4S4"/>
<evidence type="ECO:0000313" key="2">
    <source>
        <dbReference type="EMBL" id="KAK2561107.1"/>
    </source>
</evidence>
<comment type="caution">
    <text evidence="2">The sequence shown here is derived from an EMBL/GenBank/DDBJ whole genome shotgun (WGS) entry which is preliminary data.</text>
</comment>
<proteinExistence type="predicted"/>
<dbReference type="PROSITE" id="PS51722">
    <property type="entry name" value="G_TR_2"/>
    <property type="match status" value="1"/>
</dbReference>
<dbReference type="FunFam" id="3.40.50.300:FF:000091">
    <property type="entry name" value="Probable GTP-binding protein 1"/>
    <property type="match status" value="1"/>
</dbReference>
<dbReference type="EMBL" id="JARQWQ010000034">
    <property type="protein sequence ID" value="KAK2561107.1"/>
    <property type="molecule type" value="Genomic_DNA"/>
</dbReference>
<keyword evidence="3" id="KW-1185">Reference proteome</keyword>